<reference evidence="2" key="1">
    <citation type="journal article" date="2020" name="Stud. Mycol.">
        <title>101 Dothideomycetes genomes: a test case for predicting lifestyles and emergence of pathogens.</title>
        <authorList>
            <person name="Haridas S."/>
            <person name="Albert R."/>
            <person name="Binder M."/>
            <person name="Bloem J."/>
            <person name="Labutti K."/>
            <person name="Salamov A."/>
            <person name="Andreopoulos B."/>
            <person name="Baker S."/>
            <person name="Barry K."/>
            <person name="Bills G."/>
            <person name="Bluhm B."/>
            <person name="Cannon C."/>
            <person name="Castanera R."/>
            <person name="Culley D."/>
            <person name="Daum C."/>
            <person name="Ezra D."/>
            <person name="Gonzalez J."/>
            <person name="Henrissat B."/>
            <person name="Kuo A."/>
            <person name="Liang C."/>
            <person name="Lipzen A."/>
            <person name="Lutzoni F."/>
            <person name="Magnuson J."/>
            <person name="Mondo S."/>
            <person name="Nolan M."/>
            <person name="Ohm R."/>
            <person name="Pangilinan J."/>
            <person name="Park H.-J."/>
            <person name="Ramirez L."/>
            <person name="Alfaro M."/>
            <person name="Sun H."/>
            <person name="Tritt A."/>
            <person name="Yoshinaga Y."/>
            <person name="Zwiers L.-H."/>
            <person name="Turgeon B."/>
            <person name="Goodwin S."/>
            <person name="Spatafora J."/>
            <person name="Crous P."/>
            <person name="Grigoriev I."/>
        </authorList>
    </citation>
    <scope>NUCLEOTIDE SEQUENCE</scope>
    <source>
        <strain evidence="2">CBS 122368</strain>
    </source>
</reference>
<feature type="region of interest" description="Disordered" evidence="1">
    <location>
        <begin position="1"/>
        <end position="22"/>
    </location>
</feature>
<dbReference type="GeneID" id="54574458"/>
<feature type="compositionally biased region" description="Basic and acidic residues" evidence="1">
    <location>
        <begin position="1"/>
        <end position="14"/>
    </location>
</feature>
<dbReference type="Proteomes" id="UP000800094">
    <property type="component" value="Unassembled WGS sequence"/>
</dbReference>
<gene>
    <name evidence="2" type="ORF">BU26DRAFT_250786</name>
</gene>
<evidence type="ECO:0000313" key="3">
    <source>
        <dbReference type="Proteomes" id="UP000800094"/>
    </source>
</evidence>
<protein>
    <submittedName>
        <fullName evidence="2">Uncharacterized protein</fullName>
    </submittedName>
</protein>
<accession>A0A6A6IQM6</accession>
<organism evidence="2 3">
    <name type="scientific">Trematosphaeria pertusa</name>
    <dbReference type="NCBI Taxonomy" id="390896"/>
    <lineage>
        <taxon>Eukaryota</taxon>
        <taxon>Fungi</taxon>
        <taxon>Dikarya</taxon>
        <taxon>Ascomycota</taxon>
        <taxon>Pezizomycotina</taxon>
        <taxon>Dothideomycetes</taxon>
        <taxon>Pleosporomycetidae</taxon>
        <taxon>Pleosporales</taxon>
        <taxon>Massarineae</taxon>
        <taxon>Trematosphaeriaceae</taxon>
        <taxon>Trematosphaeria</taxon>
    </lineage>
</organism>
<dbReference type="AlphaFoldDB" id="A0A6A6IQM6"/>
<evidence type="ECO:0000313" key="2">
    <source>
        <dbReference type="EMBL" id="KAF2252092.1"/>
    </source>
</evidence>
<dbReference type="RefSeq" id="XP_033687096.1">
    <property type="nucleotide sequence ID" value="XM_033821128.1"/>
</dbReference>
<sequence>MTRCPSDVHLDHPPRLYQPASGQQQMRSCAGRHADHSASKARLSSHDYGSPLSFLPERFRYRMHQGLWSVFAHIRLYIPCSPRRACFMTGWPFDVCIACDGMAEGTRTESDCLIVVQLQHLLLGSRIDLPGGCFLSIRPDKGSQPSVHPGRLMPKPRYWAGTWLVWCALLITGRLWTGRVVVRKCDCGAQSCRLGVGISLGLELM</sequence>
<proteinExistence type="predicted"/>
<evidence type="ECO:0000256" key="1">
    <source>
        <dbReference type="SAM" id="MobiDB-lite"/>
    </source>
</evidence>
<name>A0A6A6IQM6_9PLEO</name>
<keyword evidence="3" id="KW-1185">Reference proteome</keyword>
<dbReference type="EMBL" id="ML987192">
    <property type="protein sequence ID" value="KAF2252092.1"/>
    <property type="molecule type" value="Genomic_DNA"/>
</dbReference>